<dbReference type="Pfam" id="PF13676">
    <property type="entry name" value="TIR_2"/>
    <property type="match status" value="1"/>
</dbReference>
<dbReference type="Gene3D" id="3.40.50.10140">
    <property type="entry name" value="Toll/interleukin-1 receptor homology (TIR) domain"/>
    <property type="match status" value="1"/>
</dbReference>
<dbReference type="RefSeq" id="WP_191301506.1">
    <property type="nucleotide sequence ID" value="NZ_BNAR01000007.1"/>
</dbReference>
<dbReference type="PROSITE" id="PS50104">
    <property type="entry name" value="TIR"/>
    <property type="match status" value="1"/>
</dbReference>
<evidence type="ECO:0000313" key="3">
    <source>
        <dbReference type="Proteomes" id="UP000605568"/>
    </source>
</evidence>
<gene>
    <name evidence="2" type="ORF">GCM10017774_49780</name>
</gene>
<dbReference type="EMBL" id="BNAR01000007">
    <property type="protein sequence ID" value="GHH46601.1"/>
    <property type="molecule type" value="Genomic_DNA"/>
</dbReference>
<evidence type="ECO:0000259" key="1">
    <source>
        <dbReference type="PROSITE" id="PS50104"/>
    </source>
</evidence>
<dbReference type="Pfam" id="PF12770">
    <property type="entry name" value="CHAT"/>
    <property type="match status" value="1"/>
</dbReference>
<organism evidence="2 3">
    <name type="scientific">Lentzea cavernae</name>
    <dbReference type="NCBI Taxonomy" id="2020703"/>
    <lineage>
        <taxon>Bacteria</taxon>
        <taxon>Bacillati</taxon>
        <taxon>Actinomycetota</taxon>
        <taxon>Actinomycetes</taxon>
        <taxon>Pseudonocardiales</taxon>
        <taxon>Pseudonocardiaceae</taxon>
        <taxon>Lentzea</taxon>
    </lineage>
</organism>
<dbReference type="InterPro" id="IPR024983">
    <property type="entry name" value="CHAT_dom"/>
</dbReference>
<dbReference type="InterPro" id="IPR035897">
    <property type="entry name" value="Toll_tir_struct_dom_sf"/>
</dbReference>
<feature type="domain" description="TIR" evidence="1">
    <location>
        <begin position="756"/>
        <end position="886"/>
    </location>
</feature>
<proteinExistence type="predicted"/>
<dbReference type="Proteomes" id="UP000605568">
    <property type="component" value="Unassembled WGS sequence"/>
</dbReference>
<reference evidence="3" key="1">
    <citation type="journal article" date="2019" name="Int. J. Syst. Evol. Microbiol.">
        <title>The Global Catalogue of Microorganisms (GCM) 10K type strain sequencing project: providing services to taxonomists for standard genome sequencing and annotation.</title>
        <authorList>
            <consortium name="The Broad Institute Genomics Platform"/>
            <consortium name="The Broad Institute Genome Sequencing Center for Infectious Disease"/>
            <person name="Wu L."/>
            <person name="Ma J."/>
        </authorList>
    </citation>
    <scope>NUCLEOTIDE SEQUENCE [LARGE SCALE GENOMIC DNA]</scope>
    <source>
        <strain evidence="3">CGMCC 4.7367</strain>
    </source>
</reference>
<keyword evidence="3" id="KW-1185">Reference proteome</keyword>
<sequence>MRIEPGTPLADAVKAARSAALRGNVLGVDLAYEKAARISPAVAHDHCSTLLNLGAITKAAQRCDEYLSAGNDTTLRVLRAQIRSAATDHLTAEQDVRELRRLKLTELEQARLARVAALAAADFYDYPTAESELDAAERHFRRAGRPEYLEHIGRDRLLLDVRRGTRVAKLDDRTPRTPIEFLQQAAALRREVRYDEALALMTRCVTGYQIEAALRFAVLYELTVLLVMTRQAGAARRLFPLLVAAAGPEVVSQLPDATQTFSPERRLSHVRRLIAENELIKAEGLLGEGNSPLWHLTAAELAFALGRLDQAVPHFEVASRSGHPELTALALRELGDTFADAGQEDLAAQHWAESHRIEDTITDHRDSPSVKLRMLRAAPGVQDGRVRAAARRVHREGDKALAGLVVAVEAARGTSILPEPRELPSFTDLRAARRWLASATRHLPKDQVVWMMHATPDRLHHLIIGRRTAHVTTDVHIGDLTDTIRRIKAWKPKYDKAILGALLGELAGLIALDEVVGALPSKATRIAVVAGDVLADIPLAGLPVPGANLFLGMTHALSSLPCLSALRPLRRRSQELRGDEAVVVEEASELLRTLETGRFQRVRINAHGMHDRMNPDQSWLQFGDGQVTVEALGQMDFSACGTVVLGACESGMTQQRGRDERPGFVRAAITAGAAAVVAARWRTGSEAERKVLDAFDRNLAKFPRDLALQHALAEVAGRHPADWACWSLHGDAGVQTSAGPLRRRLRKNGDPVPLETRPKVFLSFAGKDRAHAEQLRADLEARNVNAFLDENELAPGGNVAAAIDEALATSDYYVLLWSANTPQREWAGQEWTGALTLEMTRRRAFLFIVRVDEEPLPPLLAPRKHIDLVDAADRLVAAWRSDRKSELPVFPQPVPPTPDGPTVAISVRSHDLGTTHVVMTPLHVTGAELYQAVFDALQLPTEQVTFDGTIGMRFRYELYQQNEPIPTDQSTVDLSSDVVDIAVRVESFGTRGSSTTRELHQDDELDEGLDVDQQRMLLVAAFRHLLP</sequence>
<dbReference type="SUPFAM" id="SSF52200">
    <property type="entry name" value="Toll/Interleukin receptor TIR domain"/>
    <property type="match status" value="1"/>
</dbReference>
<name>A0ABQ3MPH6_9PSEU</name>
<comment type="caution">
    <text evidence="2">The sequence shown here is derived from an EMBL/GenBank/DDBJ whole genome shotgun (WGS) entry which is preliminary data.</text>
</comment>
<evidence type="ECO:0000313" key="2">
    <source>
        <dbReference type="EMBL" id="GHH46601.1"/>
    </source>
</evidence>
<accession>A0ABQ3MPH6</accession>
<dbReference type="InterPro" id="IPR000157">
    <property type="entry name" value="TIR_dom"/>
</dbReference>
<protein>
    <recommendedName>
        <fullName evidence="1">TIR domain-containing protein</fullName>
    </recommendedName>
</protein>